<reference evidence="3" key="1">
    <citation type="journal article" date="2019" name="Int. J. Syst. Evol. Microbiol.">
        <title>The Global Catalogue of Microorganisms (GCM) 10K type strain sequencing project: providing services to taxonomists for standard genome sequencing and annotation.</title>
        <authorList>
            <consortium name="The Broad Institute Genomics Platform"/>
            <consortium name="The Broad Institute Genome Sequencing Center for Infectious Disease"/>
            <person name="Wu L."/>
            <person name="Ma J."/>
        </authorList>
    </citation>
    <scope>NUCLEOTIDE SEQUENCE [LARGE SCALE GENOMIC DNA]</scope>
    <source>
        <strain evidence="3">CCUG 53270</strain>
    </source>
</reference>
<dbReference type="RefSeq" id="WP_345589442.1">
    <property type="nucleotide sequence ID" value="NZ_BAABJG010000018.1"/>
</dbReference>
<feature type="region of interest" description="Disordered" evidence="1">
    <location>
        <begin position="1"/>
        <end position="61"/>
    </location>
</feature>
<comment type="caution">
    <text evidence="2">The sequence shown here is derived from an EMBL/GenBank/DDBJ whole genome shotgun (WGS) entry which is preliminary data.</text>
</comment>
<gene>
    <name evidence="2" type="ORF">ACFQ4B_19475</name>
</gene>
<protein>
    <recommendedName>
        <fullName evidence="4">Tyrosine protein kinase</fullName>
    </recommendedName>
</protein>
<evidence type="ECO:0000256" key="1">
    <source>
        <dbReference type="SAM" id="MobiDB-lite"/>
    </source>
</evidence>
<name>A0ABW3UPG3_9BACL</name>
<proteinExistence type="predicted"/>
<accession>A0ABW3UPG3</accession>
<feature type="compositionally biased region" description="Polar residues" evidence="1">
    <location>
        <begin position="1"/>
        <end position="12"/>
    </location>
</feature>
<keyword evidence="3" id="KW-1185">Reference proteome</keyword>
<feature type="compositionally biased region" description="Polar residues" evidence="1">
    <location>
        <begin position="39"/>
        <end position="61"/>
    </location>
</feature>
<dbReference type="Proteomes" id="UP001597180">
    <property type="component" value="Unassembled WGS sequence"/>
</dbReference>
<dbReference type="EMBL" id="JBHTLU010000023">
    <property type="protein sequence ID" value="MFD1222307.1"/>
    <property type="molecule type" value="Genomic_DNA"/>
</dbReference>
<evidence type="ECO:0000313" key="2">
    <source>
        <dbReference type="EMBL" id="MFD1222307.1"/>
    </source>
</evidence>
<evidence type="ECO:0000313" key="3">
    <source>
        <dbReference type="Proteomes" id="UP001597180"/>
    </source>
</evidence>
<sequence length="164" mass="17233">MKKTMVSRTTRPSMHASKPSARTSARGPKRTASPRKAPSSRTRPARNSISRDTFTDSDIMSSRSAGINGFFDGGGGAAGALPAAQETAAAEAGNTRGLGSFLSGFGGIDGIISMMTKAQQMFKLFQQMGPIFKLISSFGGAKASTASVRPRRGRKTAYPIKGKR</sequence>
<organism evidence="2 3">
    <name type="scientific">Paenibacillus vulneris</name>
    <dbReference type="NCBI Taxonomy" id="1133364"/>
    <lineage>
        <taxon>Bacteria</taxon>
        <taxon>Bacillati</taxon>
        <taxon>Bacillota</taxon>
        <taxon>Bacilli</taxon>
        <taxon>Bacillales</taxon>
        <taxon>Paenibacillaceae</taxon>
        <taxon>Paenibacillus</taxon>
    </lineage>
</organism>
<evidence type="ECO:0008006" key="4">
    <source>
        <dbReference type="Google" id="ProtNLM"/>
    </source>
</evidence>